<dbReference type="SMART" id="SM00478">
    <property type="entry name" value="ENDO3c"/>
    <property type="match status" value="1"/>
</dbReference>
<protein>
    <recommendedName>
        <fullName evidence="8">HhH-GPD domain-containing protein</fullName>
    </recommendedName>
</protein>
<evidence type="ECO:0000256" key="6">
    <source>
        <dbReference type="ARBA" id="ARBA00023014"/>
    </source>
</evidence>
<organism evidence="9 10">
    <name type="scientific">Ktedonobacter robiniae</name>
    <dbReference type="NCBI Taxonomy" id="2778365"/>
    <lineage>
        <taxon>Bacteria</taxon>
        <taxon>Bacillati</taxon>
        <taxon>Chloroflexota</taxon>
        <taxon>Ktedonobacteria</taxon>
        <taxon>Ktedonobacterales</taxon>
        <taxon>Ktedonobacteraceae</taxon>
        <taxon>Ktedonobacter</taxon>
    </lineage>
</organism>
<evidence type="ECO:0000256" key="1">
    <source>
        <dbReference type="ARBA" id="ARBA00022485"/>
    </source>
</evidence>
<evidence type="ECO:0000256" key="4">
    <source>
        <dbReference type="ARBA" id="ARBA00022801"/>
    </source>
</evidence>
<evidence type="ECO:0000313" key="9">
    <source>
        <dbReference type="EMBL" id="GHO55279.1"/>
    </source>
</evidence>
<keyword evidence="4" id="KW-0378">Hydrolase</keyword>
<accession>A0ABQ3UR71</accession>
<proteinExistence type="predicted"/>
<reference evidence="9 10" key="1">
    <citation type="journal article" date="2021" name="Int. J. Syst. Evol. Microbiol.">
        <title>Reticulibacter mediterranei gen. nov., sp. nov., within the new family Reticulibacteraceae fam. nov., and Ktedonospora formicarum gen. nov., sp. nov., Ktedonobacter robiniae sp. nov., Dictyobacter formicarum sp. nov. and Dictyobacter arantiisoli sp. nov., belonging to the class Ktedonobacteria.</title>
        <authorList>
            <person name="Yabe S."/>
            <person name="Zheng Y."/>
            <person name="Wang C.M."/>
            <person name="Sakai Y."/>
            <person name="Abe K."/>
            <person name="Yokota A."/>
            <person name="Donadio S."/>
            <person name="Cavaletti L."/>
            <person name="Monciardini P."/>
        </authorList>
    </citation>
    <scope>NUCLEOTIDE SEQUENCE [LARGE SCALE GENOMIC DNA]</scope>
    <source>
        <strain evidence="9 10">SOSP1-30</strain>
    </source>
</reference>
<dbReference type="PANTHER" id="PTHR10359:SF18">
    <property type="entry name" value="ENDONUCLEASE III"/>
    <property type="match status" value="1"/>
</dbReference>
<evidence type="ECO:0000256" key="5">
    <source>
        <dbReference type="ARBA" id="ARBA00023004"/>
    </source>
</evidence>
<dbReference type="InterPro" id="IPR003265">
    <property type="entry name" value="HhH-GPD_domain"/>
</dbReference>
<evidence type="ECO:0000313" key="10">
    <source>
        <dbReference type="Proteomes" id="UP000654345"/>
    </source>
</evidence>
<feature type="domain" description="HhH-GPD" evidence="8">
    <location>
        <begin position="55"/>
        <end position="146"/>
    </location>
</feature>
<dbReference type="CDD" id="cd00056">
    <property type="entry name" value="ENDO3c"/>
    <property type="match status" value="1"/>
</dbReference>
<name>A0ABQ3UR71_9CHLR</name>
<keyword evidence="10" id="KW-1185">Reference proteome</keyword>
<gene>
    <name evidence="9" type="ORF">KSB_37540</name>
</gene>
<dbReference type="InterPro" id="IPR011257">
    <property type="entry name" value="DNA_glycosylase"/>
</dbReference>
<dbReference type="Pfam" id="PF00730">
    <property type="entry name" value="HhH-GPD"/>
    <property type="match status" value="1"/>
</dbReference>
<keyword evidence="7" id="KW-0326">Glycosidase</keyword>
<keyword evidence="2" id="KW-0479">Metal-binding</keyword>
<dbReference type="PANTHER" id="PTHR10359">
    <property type="entry name" value="A/G-SPECIFIC ADENINE GLYCOSYLASE/ENDONUCLEASE III"/>
    <property type="match status" value="1"/>
</dbReference>
<keyword evidence="1" id="KW-0004">4Fe-4S</keyword>
<dbReference type="EMBL" id="BNJG01000001">
    <property type="protein sequence ID" value="GHO55279.1"/>
    <property type="molecule type" value="Genomic_DNA"/>
</dbReference>
<dbReference type="SUPFAM" id="SSF48150">
    <property type="entry name" value="DNA-glycosylase"/>
    <property type="match status" value="1"/>
</dbReference>
<sequence>MRFMEQTVIPTYAGPEPGSPTQVHAIIAELRRLYPEAMCSLNFSNPLELMVATQLSAQCTDERVNIVTARLFKKYRSVEDYASASQEELEQDIRSTGFYRNKARNLRSACQRILSEYHGEVPCTMEGLLSLAGWHVKRPMWYWGMPLGS</sequence>
<evidence type="ECO:0000256" key="2">
    <source>
        <dbReference type="ARBA" id="ARBA00022723"/>
    </source>
</evidence>
<evidence type="ECO:0000256" key="3">
    <source>
        <dbReference type="ARBA" id="ARBA00022763"/>
    </source>
</evidence>
<evidence type="ECO:0000259" key="8">
    <source>
        <dbReference type="SMART" id="SM00478"/>
    </source>
</evidence>
<dbReference type="Gene3D" id="1.10.340.30">
    <property type="entry name" value="Hypothetical protein, domain 2"/>
    <property type="match status" value="1"/>
</dbReference>
<comment type="caution">
    <text evidence="9">The sequence shown here is derived from an EMBL/GenBank/DDBJ whole genome shotgun (WGS) entry which is preliminary data.</text>
</comment>
<evidence type="ECO:0000256" key="7">
    <source>
        <dbReference type="ARBA" id="ARBA00023295"/>
    </source>
</evidence>
<keyword evidence="5" id="KW-0408">Iron</keyword>
<dbReference type="Proteomes" id="UP000654345">
    <property type="component" value="Unassembled WGS sequence"/>
</dbReference>
<keyword evidence="3" id="KW-0227">DNA damage</keyword>
<keyword evidence="6" id="KW-0411">Iron-sulfur</keyword>